<protein>
    <submittedName>
        <fullName evidence="1">Uncharacterized protein</fullName>
    </submittedName>
</protein>
<reference evidence="1 2" key="1">
    <citation type="submission" date="2013-06" db="EMBL/GenBank/DDBJ databases">
        <title>Comparative analysis of genomes of multi-drug Acinetobacter sp. from Colombian Hospitals.</title>
        <authorList>
            <person name="Barreto-Hernandez E."/>
            <person name="Gonzalez E.B."/>
            <person name="Cepeda L.A."/>
            <person name="Valenzuela E.M."/>
            <person name="Falquet L."/>
            <person name="Reguero M.T."/>
            <person name="Mantilla R."/>
        </authorList>
    </citation>
    <scope>NUCLEOTIDE SEQUENCE [LARGE SCALE GENOMIC DNA]</scope>
    <source>
        <strain evidence="1 2">28F</strain>
    </source>
</reference>
<evidence type="ECO:0000313" key="2">
    <source>
        <dbReference type="Proteomes" id="UP000019193"/>
    </source>
</evidence>
<keyword evidence="2" id="KW-1185">Reference proteome</keyword>
<dbReference type="Proteomes" id="UP000019193">
    <property type="component" value="Unassembled WGS sequence"/>
</dbReference>
<proteinExistence type="predicted"/>
<gene>
    <name evidence="1" type="ORF">ANICBIBUN_04492</name>
</gene>
<organism evidence="1 2">
    <name type="scientific">Acinetobacter nosocomialis 28F</name>
    <dbReference type="NCBI Taxonomy" id="1147131"/>
    <lineage>
        <taxon>Bacteria</taxon>
        <taxon>Pseudomonadati</taxon>
        <taxon>Pseudomonadota</taxon>
        <taxon>Gammaproteobacteria</taxon>
        <taxon>Moraxellales</taxon>
        <taxon>Moraxellaceae</taxon>
        <taxon>Acinetobacter</taxon>
        <taxon>Acinetobacter calcoaceticus/baumannii complex</taxon>
    </lineage>
</organism>
<dbReference type="RefSeq" id="WP_023188247.1">
    <property type="nucleotide sequence ID" value="NZ_CBSD020000033.1"/>
</dbReference>
<sequence>MAVKRVEGSWKNFPYRKDFENGASNNGGFNLVENPAQIDLITEFDNLPKIKKAVYQLNIQNTPFMTTGFLFDRENENAIYHGYIEFCFRPNINYSLIDIHKLDEMFVSNTLETIGKQFADFYQTEFVWEIREGSVQQSSLVPIYCVFFRARNHAEAELELLPLLNWLQSSFQHLMN</sequence>
<evidence type="ECO:0000313" key="1">
    <source>
        <dbReference type="EMBL" id="CDG74706.1"/>
    </source>
</evidence>
<comment type="caution">
    <text evidence="1">The sequence shown here is derived from an EMBL/GenBank/DDBJ whole genome shotgun (WGS) entry which is preliminary data.</text>
</comment>
<dbReference type="AlphaFoldDB" id="A0AA36KA64"/>
<dbReference type="EMBL" id="CBSD020000033">
    <property type="protein sequence ID" value="CDG74706.1"/>
    <property type="molecule type" value="Genomic_DNA"/>
</dbReference>
<name>A0AA36KA64_ACINO</name>
<accession>A0AA36KA64</accession>